<name>A0A6A4QB89_LUPAL</name>
<sequence>MKLIVKPAAPNVDVPSSSTNESSINDHYVYCDDNTTSPIHQQEDDYCIARDRARRLIKRPARYTDGDNLIVYALSVAQEVNDGAELASYREVVSFADSSQWLVAMNEEMESLHKNGTWALTELPKGKYPLRCK</sequence>
<reference evidence="2" key="1">
    <citation type="journal article" date="2020" name="Nat. Commun.">
        <title>Genome sequence of the cluster root forming white lupin.</title>
        <authorList>
            <person name="Hufnagel B."/>
            <person name="Marques A."/>
            <person name="Soriano A."/>
            <person name="Marques L."/>
            <person name="Divol F."/>
            <person name="Doumas P."/>
            <person name="Sallet E."/>
            <person name="Mancinotti D."/>
            <person name="Carrere S."/>
            <person name="Marande W."/>
            <person name="Arribat S."/>
            <person name="Keller J."/>
            <person name="Huneau C."/>
            <person name="Blein T."/>
            <person name="Aime D."/>
            <person name="Laguerre M."/>
            <person name="Taylor J."/>
            <person name="Schubert V."/>
            <person name="Nelson M."/>
            <person name="Geu-Flores F."/>
            <person name="Crespi M."/>
            <person name="Gallardo-Guerrero K."/>
            <person name="Delaux P.-M."/>
            <person name="Salse J."/>
            <person name="Berges H."/>
            <person name="Guyot R."/>
            <person name="Gouzy J."/>
            <person name="Peret B."/>
        </authorList>
    </citation>
    <scope>NUCLEOTIDE SEQUENCE [LARGE SCALE GENOMIC DNA]</scope>
    <source>
        <strain evidence="2">cv. Amiga</strain>
    </source>
</reference>
<proteinExistence type="predicted"/>
<keyword evidence="2" id="KW-1185">Reference proteome</keyword>
<protein>
    <submittedName>
        <fullName evidence="1">Putative RNA-directed DNA polymerase</fullName>
    </submittedName>
</protein>
<evidence type="ECO:0000313" key="2">
    <source>
        <dbReference type="Proteomes" id="UP000447434"/>
    </source>
</evidence>
<keyword evidence="1" id="KW-0548">Nucleotidyltransferase</keyword>
<evidence type="ECO:0000313" key="1">
    <source>
        <dbReference type="EMBL" id="KAE9611207.1"/>
    </source>
</evidence>
<gene>
    <name evidence="1" type="ORF">Lalb_Chr07g0195371</name>
</gene>
<dbReference type="AlphaFoldDB" id="A0A6A4QB89"/>
<dbReference type="EMBL" id="WOCE01000007">
    <property type="protein sequence ID" value="KAE9611207.1"/>
    <property type="molecule type" value="Genomic_DNA"/>
</dbReference>
<keyword evidence="1" id="KW-0808">Transferase</keyword>
<accession>A0A6A4QB89</accession>
<dbReference type="GO" id="GO:0003964">
    <property type="term" value="F:RNA-directed DNA polymerase activity"/>
    <property type="evidence" value="ECO:0007669"/>
    <property type="project" value="UniProtKB-KW"/>
</dbReference>
<comment type="caution">
    <text evidence="1">The sequence shown here is derived from an EMBL/GenBank/DDBJ whole genome shotgun (WGS) entry which is preliminary data.</text>
</comment>
<keyword evidence="1" id="KW-0695">RNA-directed DNA polymerase</keyword>
<dbReference type="OrthoDB" id="1750998at2759"/>
<organism evidence="1 2">
    <name type="scientific">Lupinus albus</name>
    <name type="common">White lupine</name>
    <name type="synonym">Lupinus termis</name>
    <dbReference type="NCBI Taxonomy" id="3870"/>
    <lineage>
        <taxon>Eukaryota</taxon>
        <taxon>Viridiplantae</taxon>
        <taxon>Streptophyta</taxon>
        <taxon>Embryophyta</taxon>
        <taxon>Tracheophyta</taxon>
        <taxon>Spermatophyta</taxon>
        <taxon>Magnoliopsida</taxon>
        <taxon>eudicotyledons</taxon>
        <taxon>Gunneridae</taxon>
        <taxon>Pentapetalae</taxon>
        <taxon>rosids</taxon>
        <taxon>fabids</taxon>
        <taxon>Fabales</taxon>
        <taxon>Fabaceae</taxon>
        <taxon>Papilionoideae</taxon>
        <taxon>50 kb inversion clade</taxon>
        <taxon>genistoids sensu lato</taxon>
        <taxon>core genistoids</taxon>
        <taxon>Genisteae</taxon>
        <taxon>Lupinus</taxon>
    </lineage>
</organism>
<dbReference type="Proteomes" id="UP000447434">
    <property type="component" value="Chromosome 7"/>
</dbReference>